<organism evidence="1 2">
    <name type="scientific">Mycobacterium pinniadriaticum</name>
    <dbReference type="NCBI Taxonomy" id="2994102"/>
    <lineage>
        <taxon>Bacteria</taxon>
        <taxon>Bacillati</taxon>
        <taxon>Actinomycetota</taxon>
        <taxon>Actinomycetes</taxon>
        <taxon>Mycobacteriales</taxon>
        <taxon>Mycobacteriaceae</taxon>
        <taxon>Mycobacterium</taxon>
    </lineage>
</organism>
<accession>A0ABT3SE75</accession>
<evidence type="ECO:0000313" key="2">
    <source>
        <dbReference type="Proteomes" id="UP001300745"/>
    </source>
</evidence>
<proteinExistence type="predicted"/>
<keyword evidence="2" id="KW-1185">Reference proteome</keyword>
<dbReference type="RefSeq" id="WP_265997464.1">
    <property type="nucleotide sequence ID" value="NZ_JAPJDN010000010.1"/>
</dbReference>
<dbReference type="Proteomes" id="UP001300745">
    <property type="component" value="Unassembled WGS sequence"/>
</dbReference>
<reference evidence="1 2" key="1">
    <citation type="submission" date="2022-11" db="EMBL/GenBank/DDBJ databases">
        <title>Mycobacterium sp. nov.</title>
        <authorList>
            <person name="Papic B."/>
            <person name="Spicic S."/>
            <person name="Duvnjak S."/>
        </authorList>
    </citation>
    <scope>NUCLEOTIDE SEQUENCE [LARGE SCALE GENOMIC DNA]</scope>
    <source>
        <strain evidence="1 2">CVI_P4</strain>
    </source>
</reference>
<sequence length="81" mass="9084">MTIRAKFRCISETKTAYSSESRQLVFQPMYDPELVAEDVSFAKATPSGELKIFVDNPNANFVLGQDYYLDFTPVPTPASVE</sequence>
<name>A0ABT3SE75_9MYCO</name>
<protein>
    <submittedName>
        <fullName evidence="1">Uncharacterized protein</fullName>
    </submittedName>
</protein>
<evidence type="ECO:0000313" key="1">
    <source>
        <dbReference type="EMBL" id="MCX2937806.1"/>
    </source>
</evidence>
<comment type="caution">
    <text evidence="1">The sequence shown here is derived from an EMBL/GenBank/DDBJ whole genome shotgun (WGS) entry which is preliminary data.</text>
</comment>
<gene>
    <name evidence="1" type="ORF">ORI27_13940</name>
</gene>
<dbReference type="EMBL" id="JAPJDO010000010">
    <property type="protein sequence ID" value="MCX2937806.1"/>
    <property type="molecule type" value="Genomic_DNA"/>
</dbReference>